<organism evidence="3 4">
    <name type="scientific">Dactylonectria estremocensis</name>
    <dbReference type="NCBI Taxonomy" id="1079267"/>
    <lineage>
        <taxon>Eukaryota</taxon>
        <taxon>Fungi</taxon>
        <taxon>Dikarya</taxon>
        <taxon>Ascomycota</taxon>
        <taxon>Pezizomycotina</taxon>
        <taxon>Sordariomycetes</taxon>
        <taxon>Hypocreomycetidae</taxon>
        <taxon>Hypocreales</taxon>
        <taxon>Nectriaceae</taxon>
        <taxon>Dactylonectria</taxon>
    </lineage>
</organism>
<evidence type="ECO:0000256" key="2">
    <source>
        <dbReference type="SAM" id="SignalP"/>
    </source>
</evidence>
<accession>A0A9P9ISH9</accession>
<feature type="chain" id="PRO_5040313819" evidence="2">
    <location>
        <begin position="19"/>
        <end position="112"/>
    </location>
</feature>
<comment type="caution">
    <text evidence="3">The sequence shown here is derived from an EMBL/GenBank/DDBJ whole genome shotgun (WGS) entry which is preliminary data.</text>
</comment>
<keyword evidence="1" id="KW-0812">Transmembrane</keyword>
<proteinExistence type="predicted"/>
<keyword evidence="4" id="KW-1185">Reference proteome</keyword>
<reference evidence="3" key="1">
    <citation type="journal article" date="2021" name="Nat. Commun.">
        <title>Genetic determinants of endophytism in the Arabidopsis root mycobiome.</title>
        <authorList>
            <person name="Mesny F."/>
            <person name="Miyauchi S."/>
            <person name="Thiergart T."/>
            <person name="Pickel B."/>
            <person name="Atanasova L."/>
            <person name="Karlsson M."/>
            <person name="Huettel B."/>
            <person name="Barry K.W."/>
            <person name="Haridas S."/>
            <person name="Chen C."/>
            <person name="Bauer D."/>
            <person name="Andreopoulos W."/>
            <person name="Pangilinan J."/>
            <person name="LaButti K."/>
            <person name="Riley R."/>
            <person name="Lipzen A."/>
            <person name="Clum A."/>
            <person name="Drula E."/>
            <person name="Henrissat B."/>
            <person name="Kohler A."/>
            <person name="Grigoriev I.V."/>
            <person name="Martin F.M."/>
            <person name="Hacquard S."/>
        </authorList>
    </citation>
    <scope>NUCLEOTIDE SEQUENCE</scope>
    <source>
        <strain evidence="3">MPI-CAGE-AT-0021</strain>
    </source>
</reference>
<sequence>MDWWGLCIIVPGLPLVVCTPADGGYAPSGWRTPYIYIAVVVGILFLGAAAYVEGWISAQSLLLAELLRPNHMKRLIAALFLSGGTLGFCFPCQLRVSKDIYPTDWRNPLNDP</sequence>
<dbReference type="AlphaFoldDB" id="A0A9P9ISH9"/>
<evidence type="ECO:0000313" key="4">
    <source>
        <dbReference type="Proteomes" id="UP000717696"/>
    </source>
</evidence>
<feature type="transmembrane region" description="Helical" evidence="1">
    <location>
        <begin position="75"/>
        <end position="96"/>
    </location>
</feature>
<feature type="signal peptide" evidence="2">
    <location>
        <begin position="1"/>
        <end position="18"/>
    </location>
</feature>
<evidence type="ECO:0000256" key="1">
    <source>
        <dbReference type="SAM" id="Phobius"/>
    </source>
</evidence>
<keyword evidence="1" id="KW-0472">Membrane</keyword>
<dbReference type="EMBL" id="JAGMUU010000021">
    <property type="protein sequence ID" value="KAH7129454.1"/>
    <property type="molecule type" value="Genomic_DNA"/>
</dbReference>
<keyword evidence="2" id="KW-0732">Signal</keyword>
<protein>
    <submittedName>
        <fullName evidence="3">Uncharacterized protein</fullName>
    </submittedName>
</protein>
<feature type="transmembrane region" description="Helical" evidence="1">
    <location>
        <begin position="34"/>
        <end position="54"/>
    </location>
</feature>
<name>A0A9P9ISH9_9HYPO</name>
<evidence type="ECO:0000313" key="3">
    <source>
        <dbReference type="EMBL" id="KAH7129454.1"/>
    </source>
</evidence>
<keyword evidence="1" id="KW-1133">Transmembrane helix</keyword>
<dbReference type="OrthoDB" id="5086884at2759"/>
<gene>
    <name evidence="3" type="ORF">B0J13DRAFT_138360</name>
</gene>
<dbReference type="Proteomes" id="UP000717696">
    <property type="component" value="Unassembled WGS sequence"/>
</dbReference>